<keyword evidence="3" id="KW-1185">Reference proteome</keyword>
<protein>
    <submittedName>
        <fullName evidence="2">LytTR family transcriptional regulator DNA-binding domain-containing protein</fullName>
    </submittedName>
</protein>
<evidence type="ECO:0000259" key="1">
    <source>
        <dbReference type="PROSITE" id="PS50930"/>
    </source>
</evidence>
<evidence type="ECO:0000313" key="2">
    <source>
        <dbReference type="EMBL" id="MBS9526006.1"/>
    </source>
</evidence>
<accession>A0AAP2CJP7</accession>
<dbReference type="Gene3D" id="2.40.50.1020">
    <property type="entry name" value="LytTr DNA-binding domain"/>
    <property type="match status" value="1"/>
</dbReference>
<dbReference type="EMBL" id="JAHCMY010000035">
    <property type="protein sequence ID" value="MBS9526006.1"/>
    <property type="molecule type" value="Genomic_DNA"/>
</dbReference>
<dbReference type="Pfam" id="PF04397">
    <property type="entry name" value="LytTR"/>
    <property type="match status" value="1"/>
</dbReference>
<sequence>MTMKEVEAKMGPKNFVRIHRSYIVNMHAIRRHEGRRVELVNGEVLPVGRSFLKGFMG</sequence>
<reference evidence="2 3" key="1">
    <citation type="submission" date="2021-05" db="EMBL/GenBank/DDBJ databases">
        <authorList>
            <person name="Zhang Z.D."/>
            <person name="Osman G."/>
        </authorList>
    </citation>
    <scope>NUCLEOTIDE SEQUENCE [LARGE SCALE GENOMIC DNA]</scope>
    <source>
        <strain evidence="2 3">KCTC 32217</strain>
    </source>
</reference>
<keyword evidence="2" id="KW-0238">DNA-binding</keyword>
<dbReference type="GO" id="GO:0003677">
    <property type="term" value="F:DNA binding"/>
    <property type="evidence" value="ECO:0007669"/>
    <property type="project" value="UniProtKB-KW"/>
</dbReference>
<organism evidence="2 3">
    <name type="scientific">Litoribacter ruber</name>
    <dbReference type="NCBI Taxonomy" id="702568"/>
    <lineage>
        <taxon>Bacteria</taxon>
        <taxon>Pseudomonadati</taxon>
        <taxon>Bacteroidota</taxon>
        <taxon>Cytophagia</taxon>
        <taxon>Cytophagales</taxon>
        <taxon>Cyclobacteriaceae</taxon>
        <taxon>Litoribacter</taxon>
    </lineage>
</organism>
<dbReference type="AlphaFoldDB" id="A0AAP2CJP7"/>
<feature type="domain" description="HTH LytTR-type" evidence="1">
    <location>
        <begin position="1"/>
        <end position="57"/>
    </location>
</feature>
<gene>
    <name evidence="2" type="ORF">KI659_18445</name>
</gene>
<evidence type="ECO:0000313" key="3">
    <source>
        <dbReference type="Proteomes" id="UP001319104"/>
    </source>
</evidence>
<dbReference type="InterPro" id="IPR007492">
    <property type="entry name" value="LytTR_DNA-bd_dom"/>
</dbReference>
<name>A0AAP2CJP7_9BACT</name>
<proteinExistence type="predicted"/>
<comment type="caution">
    <text evidence="2">The sequence shown here is derived from an EMBL/GenBank/DDBJ whole genome shotgun (WGS) entry which is preliminary data.</text>
</comment>
<dbReference type="Proteomes" id="UP001319104">
    <property type="component" value="Unassembled WGS sequence"/>
</dbReference>
<dbReference type="PROSITE" id="PS50930">
    <property type="entry name" value="HTH_LYTTR"/>
    <property type="match status" value="1"/>
</dbReference>